<gene>
    <name evidence="5" type="ORF">GCK72_021672</name>
</gene>
<dbReference type="Pfam" id="PF00059">
    <property type="entry name" value="Lectin_C"/>
    <property type="match status" value="2"/>
</dbReference>
<feature type="domain" description="C-type lectin" evidence="4">
    <location>
        <begin position="227"/>
        <end position="341"/>
    </location>
</feature>
<keyword evidence="3" id="KW-0812">Transmembrane</keyword>
<dbReference type="PROSITE" id="PS50041">
    <property type="entry name" value="C_TYPE_LECTIN_2"/>
    <property type="match status" value="2"/>
</dbReference>
<protein>
    <recommendedName>
        <fullName evidence="4">C-type lectin domain-containing protein</fullName>
    </recommendedName>
</protein>
<feature type="compositionally biased region" description="Basic and acidic residues" evidence="2">
    <location>
        <begin position="63"/>
        <end position="80"/>
    </location>
</feature>
<dbReference type="KEGG" id="crq:GCK72_021672"/>
<dbReference type="AlphaFoldDB" id="A0A6A5GKD5"/>
<dbReference type="PANTHER" id="PTHR22991">
    <property type="entry name" value="PROTEIN CBG13490"/>
    <property type="match status" value="1"/>
</dbReference>
<dbReference type="SUPFAM" id="SSF56436">
    <property type="entry name" value="C-type lectin-like"/>
    <property type="match status" value="2"/>
</dbReference>
<dbReference type="SMART" id="SM00034">
    <property type="entry name" value="CLECT"/>
    <property type="match status" value="2"/>
</dbReference>
<feature type="compositionally biased region" description="Basic and acidic residues" evidence="2">
    <location>
        <begin position="87"/>
        <end position="96"/>
    </location>
</feature>
<organism evidence="5 6">
    <name type="scientific">Caenorhabditis remanei</name>
    <name type="common">Caenorhabditis vulgaris</name>
    <dbReference type="NCBI Taxonomy" id="31234"/>
    <lineage>
        <taxon>Eukaryota</taxon>
        <taxon>Metazoa</taxon>
        <taxon>Ecdysozoa</taxon>
        <taxon>Nematoda</taxon>
        <taxon>Chromadorea</taxon>
        <taxon>Rhabditida</taxon>
        <taxon>Rhabditina</taxon>
        <taxon>Rhabditomorpha</taxon>
        <taxon>Rhabditoidea</taxon>
        <taxon>Rhabditidae</taxon>
        <taxon>Peloderinae</taxon>
        <taxon>Caenorhabditis</taxon>
    </lineage>
</organism>
<evidence type="ECO:0000259" key="4">
    <source>
        <dbReference type="PROSITE" id="PS50041"/>
    </source>
</evidence>
<dbReference type="Gene3D" id="3.10.100.10">
    <property type="entry name" value="Mannose-Binding Protein A, subunit A"/>
    <property type="match status" value="2"/>
</dbReference>
<keyword evidence="3" id="KW-1133">Transmembrane helix</keyword>
<dbReference type="GeneID" id="9799931"/>
<feature type="region of interest" description="Disordered" evidence="2">
    <location>
        <begin position="1"/>
        <end position="115"/>
    </location>
</feature>
<feature type="compositionally biased region" description="Polar residues" evidence="2">
    <location>
        <begin position="1"/>
        <end position="11"/>
    </location>
</feature>
<evidence type="ECO:0000256" key="2">
    <source>
        <dbReference type="SAM" id="MobiDB-lite"/>
    </source>
</evidence>
<dbReference type="EMBL" id="WUAV01000005">
    <property type="protein sequence ID" value="KAF1755103.1"/>
    <property type="molecule type" value="Genomic_DNA"/>
</dbReference>
<keyword evidence="3" id="KW-0472">Membrane</keyword>
<dbReference type="CDD" id="cd00037">
    <property type="entry name" value="CLECT"/>
    <property type="match status" value="2"/>
</dbReference>
<dbReference type="CTD" id="9799931"/>
<dbReference type="RefSeq" id="XP_053583333.1">
    <property type="nucleotide sequence ID" value="XM_053734420.1"/>
</dbReference>
<dbReference type="Proteomes" id="UP000483820">
    <property type="component" value="Chromosome V"/>
</dbReference>
<sequence length="511" mass="56558">MPKPTGGSQFHVTLEREASAKSENVEDSHRVELEEENYQHVMNPDDPDESYNHPIRFVRNPRLSREARGEPPEYELGRETELEEEEPVRFRQPRQEEEQEPANPPEEPPEDPQKTPFLDVAVNFILDYWKMISLGLLALLILGLVIFLIVFFVTLKPAGHATVAPNSTTSTVTGSTVTTVTKPTAVTIPTVTTTAVTSLPTTTTTLSPAPTPTADPNSICTDGYTLVYNKCLKLITQPATQASAYEICSKTGASLVVIKSGGENREIGEFLKLQGLRKIWIGLQCNENDKSSCLWDFGQGDLTSYSNFVTGSPNVGYGNCVFYLYNESLPDAGQWGNGNCDVDQLSYLCEVPPTINDYCDFNYNKHCYTRIDYGFTFTDAQDACQRICSNLLSIHSELENRFVTSMFNITGYLMLGGVAPAKDLVMWIDGTPRDYNNLKLFIADQNCMYMNYITGDWSSVDCASAAWPNTVAAAPTNNKKTFADMVRKSLPVPAAQVSVLRAAELAQTCDA</sequence>
<feature type="domain" description="C-type lectin" evidence="4">
    <location>
        <begin position="363"/>
        <end position="462"/>
    </location>
</feature>
<dbReference type="InterPro" id="IPR016187">
    <property type="entry name" value="CTDL_fold"/>
</dbReference>
<dbReference type="InterPro" id="IPR050976">
    <property type="entry name" value="Snaclec"/>
</dbReference>
<name>A0A6A5GKD5_CAERE</name>
<comment type="caution">
    <text evidence="5">The sequence shown here is derived from an EMBL/GenBank/DDBJ whole genome shotgun (WGS) entry which is preliminary data.</text>
</comment>
<reference evidence="5 6" key="1">
    <citation type="submission" date="2019-12" db="EMBL/GenBank/DDBJ databases">
        <title>Chromosome-level assembly of the Caenorhabditis remanei genome.</title>
        <authorList>
            <person name="Teterina A.A."/>
            <person name="Willis J.H."/>
            <person name="Phillips P.C."/>
        </authorList>
    </citation>
    <scope>NUCLEOTIDE SEQUENCE [LARGE SCALE GENOMIC DNA]</scope>
    <source>
        <strain evidence="5 6">PX506</strain>
        <tissue evidence="5">Whole organism</tissue>
    </source>
</reference>
<proteinExistence type="predicted"/>
<evidence type="ECO:0000256" key="1">
    <source>
        <dbReference type="ARBA" id="ARBA00023157"/>
    </source>
</evidence>
<accession>A0A6A5GKD5</accession>
<keyword evidence="1" id="KW-1015">Disulfide bond</keyword>
<dbReference type="PANTHER" id="PTHR22991:SF44">
    <property type="entry name" value="C-TYPE LECTIN-RELATED"/>
    <property type="match status" value="1"/>
</dbReference>
<dbReference type="InterPro" id="IPR001304">
    <property type="entry name" value="C-type_lectin-like"/>
</dbReference>
<feature type="compositionally biased region" description="Basic and acidic residues" evidence="2">
    <location>
        <begin position="13"/>
        <end position="32"/>
    </location>
</feature>
<dbReference type="InterPro" id="IPR016186">
    <property type="entry name" value="C-type_lectin-like/link_sf"/>
</dbReference>
<evidence type="ECO:0000313" key="6">
    <source>
        <dbReference type="Proteomes" id="UP000483820"/>
    </source>
</evidence>
<evidence type="ECO:0000313" key="5">
    <source>
        <dbReference type="EMBL" id="KAF1755103.1"/>
    </source>
</evidence>
<feature type="transmembrane region" description="Helical" evidence="3">
    <location>
        <begin position="134"/>
        <end position="155"/>
    </location>
</feature>
<evidence type="ECO:0000256" key="3">
    <source>
        <dbReference type="SAM" id="Phobius"/>
    </source>
</evidence>